<dbReference type="GO" id="GO:0051087">
    <property type="term" value="F:protein-folding chaperone binding"/>
    <property type="evidence" value="ECO:0007669"/>
    <property type="project" value="TreeGrafter"/>
</dbReference>
<feature type="region of interest" description="Disordered" evidence="1">
    <location>
        <begin position="143"/>
        <end position="163"/>
    </location>
</feature>
<evidence type="ECO:0000313" key="3">
    <source>
        <dbReference type="EMBL" id="KAJ2795026.1"/>
    </source>
</evidence>
<dbReference type="InterPro" id="IPR036869">
    <property type="entry name" value="J_dom_sf"/>
</dbReference>
<dbReference type="PRINTS" id="PR00625">
    <property type="entry name" value="JDOMAIN"/>
</dbReference>
<feature type="compositionally biased region" description="Basic and acidic residues" evidence="1">
    <location>
        <begin position="63"/>
        <end position="72"/>
    </location>
</feature>
<dbReference type="PROSITE" id="PS50076">
    <property type="entry name" value="DNAJ_2"/>
    <property type="match status" value="1"/>
</dbReference>
<comment type="caution">
    <text evidence="3">The sequence shown here is derived from an EMBL/GenBank/DDBJ whole genome shotgun (WGS) entry which is preliminary data.</text>
</comment>
<dbReference type="GO" id="GO:0005634">
    <property type="term" value="C:nucleus"/>
    <property type="evidence" value="ECO:0007669"/>
    <property type="project" value="TreeGrafter"/>
</dbReference>
<reference evidence="3" key="1">
    <citation type="submission" date="2022-07" db="EMBL/GenBank/DDBJ databases">
        <title>Phylogenomic reconstructions and comparative analyses of Kickxellomycotina fungi.</title>
        <authorList>
            <person name="Reynolds N.K."/>
            <person name="Stajich J.E."/>
            <person name="Barry K."/>
            <person name="Grigoriev I.V."/>
            <person name="Crous P."/>
            <person name="Smith M.E."/>
        </authorList>
    </citation>
    <scope>NUCLEOTIDE SEQUENCE</scope>
    <source>
        <strain evidence="3">NRRL 1565</strain>
    </source>
</reference>
<dbReference type="GO" id="GO:0005737">
    <property type="term" value="C:cytoplasm"/>
    <property type="evidence" value="ECO:0007669"/>
    <property type="project" value="TreeGrafter"/>
</dbReference>
<dbReference type="SUPFAM" id="SSF46565">
    <property type="entry name" value="Chaperone J-domain"/>
    <property type="match status" value="1"/>
</dbReference>
<dbReference type="OrthoDB" id="10250354at2759"/>
<dbReference type="SMART" id="SM00271">
    <property type="entry name" value="DnaJ"/>
    <property type="match status" value="1"/>
</dbReference>
<dbReference type="PROSITE" id="PS00636">
    <property type="entry name" value="DNAJ_1"/>
    <property type="match status" value="1"/>
</dbReference>
<feature type="region of interest" description="Disordered" evidence="1">
    <location>
        <begin position="55"/>
        <end position="106"/>
    </location>
</feature>
<feature type="non-terminal residue" evidence="3">
    <location>
        <position position="263"/>
    </location>
</feature>
<protein>
    <submittedName>
        <fullName evidence="3">DnaJ sub B member 6</fullName>
    </submittedName>
</protein>
<sequence length="263" mass="28083">MAVESKYYDLLGIPVNAKPEEIKKAYRKLSLQWHPDKNPDNLQVATERFQQVSQAYSVLSDPSSRERYDRYGENGLKQGFQPQSGSYSSSGPSGSAGPHQGGPGFHFRPAEDIFREFFGGRDPFSSMFMGSMFGDDPFFSHSSAGNQYPERERRPYSAAGPSAGGRDGFPSMLGGFPFMGFEGAFFGASSSSSGGGMPATGSFSFVSSSIGGGGGLRNSGPSTRTSIQVSNGVKIETIEEDDGHGNITVTRISPGGFKEVTVN</sequence>
<feature type="compositionally biased region" description="Low complexity" evidence="1">
    <location>
        <begin position="78"/>
        <end position="98"/>
    </location>
</feature>
<dbReference type="PANTHER" id="PTHR43948">
    <property type="entry name" value="DNAJ HOMOLOG SUBFAMILY B"/>
    <property type="match status" value="1"/>
</dbReference>
<dbReference type="AlphaFoldDB" id="A0A9W8LRJ9"/>
<dbReference type="GO" id="GO:0044183">
    <property type="term" value="F:protein folding chaperone"/>
    <property type="evidence" value="ECO:0007669"/>
    <property type="project" value="TreeGrafter"/>
</dbReference>
<dbReference type="Pfam" id="PF00226">
    <property type="entry name" value="DnaJ"/>
    <property type="match status" value="1"/>
</dbReference>
<dbReference type="GO" id="GO:0051082">
    <property type="term" value="F:unfolded protein binding"/>
    <property type="evidence" value="ECO:0007669"/>
    <property type="project" value="TreeGrafter"/>
</dbReference>
<dbReference type="InterPro" id="IPR001623">
    <property type="entry name" value="DnaJ_domain"/>
</dbReference>
<proteinExistence type="predicted"/>
<dbReference type="InterPro" id="IPR018253">
    <property type="entry name" value="DnaJ_domain_CS"/>
</dbReference>
<accession>A0A9W8LRJ9</accession>
<dbReference type="Gene3D" id="1.10.287.110">
    <property type="entry name" value="DnaJ domain"/>
    <property type="match status" value="1"/>
</dbReference>
<dbReference type="EMBL" id="JANBUO010002327">
    <property type="protein sequence ID" value="KAJ2795026.1"/>
    <property type="molecule type" value="Genomic_DNA"/>
</dbReference>
<evidence type="ECO:0000256" key="1">
    <source>
        <dbReference type="SAM" id="MobiDB-lite"/>
    </source>
</evidence>
<dbReference type="CDD" id="cd06257">
    <property type="entry name" value="DnaJ"/>
    <property type="match status" value="1"/>
</dbReference>
<keyword evidence="4" id="KW-1185">Reference proteome</keyword>
<gene>
    <name evidence="3" type="primary">DNAJB6</name>
    <name evidence="3" type="ORF">H4R20_006022</name>
</gene>
<dbReference type="Proteomes" id="UP001140094">
    <property type="component" value="Unassembled WGS sequence"/>
</dbReference>
<feature type="domain" description="J" evidence="2">
    <location>
        <begin position="6"/>
        <end position="72"/>
    </location>
</feature>
<evidence type="ECO:0000259" key="2">
    <source>
        <dbReference type="PROSITE" id="PS50076"/>
    </source>
</evidence>
<organism evidence="3 4">
    <name type="scientific">Coemansia guatemalensis</name>
    <dbReference type="NCBI Taxonomy" id="2761395"/>
    <lineage>
        <taxon>Eukaryota</taxon>
        <taxon>Fungi</taxon>
        <taxon>Fungi incertae sedis</taxon>
        <taxon>Zoopagomycota</taxon>
        <taxon>Kickxellomycotina</taxon>
        <taxon>Kickxellomycetes</taxon>
        <taxon>Kickxellales</taxon>
        <taxon>Kickxellaceae</taxon>
        <taxon>Coemansia</taxon>
    </lineage>
</organism>
<name>A0A9W8LRJ9_9FUNG</name>
<evidence type="ECO:0000313" key="4">
    <source>
        <dbReference type="Proteomes" id="UP001140094"/>
    </source>
</evidence>
<dbReference type="PANTHER" id="PTHR43948:SF10">
    <property type="entry name" value="MRJ, ISOFORM E"/>
    <property type="match status" value="1"/>
</dbReference>